<keyword evidence="3" id="KW-1185">Reference proteome</keyword>
<organism evidence="2 3">
    <name type="scientific">Dryococelus australis</name>
    <dbReference type="NCBI Taxonomy" id="614101"/>
    <lineage>
        <taxon>Eukaryota</taxon>
        <taxon>Metazoa</taxon>
        <taxon>Ecdysozoa</taxon>
        <taxon>Arthropoda</taxon>
        <taxon>Hexapoda</taxon>
        <taxon>Insecta</taxon>
        <taxon>Pterygota</taxon>
        <taxon>Neoptera</taxon>
        <taxon>Polyneoptera</taxon>
        <taxon>Phasmatodea</taxon>
        <taxon>Verophasmatodea</taxon>
        <taxon>Anareolatae</taxon>
        <taxon>Phasmatidae</taxon>
        <taxon>Eurycanthinae</taxon>
        <taxon>Dryococelus</taxon>
    </lineage>
</organism>
<dbReference type="InterPro" id="IPR036517">
    <property type="entry name" value="FF_domain_sf"/>
</dbReference>
<accession>A0ABQ9IHZ1</accession>
<dbReference type="Gene3D" id="1.10.10.440">
    <property type="entry name" value="FF domain"/>
    <property type="match status" value="1"/>
</dbReference>
<dbReference type="EMBL" id="JARBHB010000001">
    <property type="protein sequence ID" value="KAJ8896315.1"/>
    <property type="molecule type" value="Genomic_DNA"/>
</dbReference>
<dbReference type="Proteomes" id="UP001159363">
    <property type="component" value="Chromosome 1"/>
</dbReference>
<gene>
    <name evidence="2" type="ORF">PR048_001659</name>
</gene>
<reference evidence="2 3" key="1">
    <citation type="submission" date="2023-02" db="EMBL/GenBank/DDBJ databases">
        <title>LHISI_Scaffold_Assembly.</title>
        <authorList>
            <person name="Stuart O.P."/>
            <person name="Cleave R."/>
            <person name="Magrath M.J.L."/>
            <person name="Mikheyev A.S."/>
        </authorList>
    </citation>
    <scope>NUCLEOTIDE SEQUENCE [LARGE SCALE GENOMIC DNA]</scope>
    <source>
        <strain evidence="2">Daus_M_001</strain>
        <tissue evidence="2">Leg muscle</tissue>
    </source>
</reference>
<evidence type="ECO:0000313" key="2">
    <source>
        <dbReference type="EMBL" id="KAJ8896315.1"/>
    </source>
</evidence>
<sequence>METKLISHKTLKLVQENEHHMHEIEEILKKDKRYLILDYMPEERTKLIMTYLEDLDKRGPPPPPTASEPTRRPAKTCKSEWSEITVFCHAGTEFLSNVCAMGEFARVCSTAWTGPL</sequence>
<evidence type="ECO:0000256" key="1">
    <source>
        <dbReference type="SAM" id="MobiDB-lite"/>
    </source>
</evidence>
<protein>
    <submittedName>
        <fullName evidence="2">Uncharacterized protein</fullName>
    </submittedName>
</protein>
<evidence type="ECO:0000313" key="3">
    <source>
        <dbReference type="Proteomes" id="UP001159363"/>
    </source>
</evidence>
<name>A0ABQ9IHZ1_9NEOP</name>
<proteinExistence type="predicted"/>
<feature type="region of interest" description="Disordered" evidence="1">
    <location>
        <begin position="54"/>
        <end position="75"/>
    </location>
</feature>
<comment type="caution">
    <text evidence="2">The sequence shown here is derived from an EMBL/GenBank/DDBJ whole genome shotgun (WGS) entry which is preliminary data.</text>
</comment>